<dbReference type="CDD" id="cd07505">
    <property type="entry name" value="HAD_BPGM-like"/>
    <property type="match status" value="1"/>
</dbReference>
<dbReference type="SUPFAM" id="SSF56784">
    <property type="entry name" value="HAD-like"/>
    <property type="match status" value="1"/>
</dbReference>
<accession>A0A7R7DLK9</accession>
<dbReference type="InterPro" id="IPR036412">
    <property type="entry name" value="HAD-like_sf"/>
</dbReference>
<reference evidence="1 2" key="1">
    <citation type="submission" date="2020-08" db="EMBL/GenBank/DDBJ databases">
        <title>Whole genome shotgun sequence of Actinocatenispora thailandica NBRC 105041.</title>
        <authorList>
            <person name="Komaki H."/>
            <person name="Tamura T."/>
        </authorList>
    </citation>
    <scope>NUCLEOTIDE SEQUENCE [LARGE SCALE GENOMIC DNA]</scope>
    <source>
        <strain evidence="1 2">NBRC 105041</strain>
    </source>
</reference>
<sequence>MGGVGGAVLDLDGVLADTEHLWEESWRACAGDRWDHGYTGAMQGMSAPEWARYLADRIGGDAGAVRARCVGYVVDAIDAGRGPLLPGARELVTALAGRVPLGLASSAARPVIDRILADNGLTDLFAATVSSEEVARGKPAPDVYAAAVRRVGFTGDGLAFEDSGNGIRAAAAAGLRVIAIPNPRYPPAADALALAEHVATDHVDARIHALSLLAEKE</sequence>
<dbReference type="Gene3D" id="3.40.50.1000">
    <property type="entry name" value="HAD superfamily/HAD-like"/>
    <property type="match status" value="1"/>
</dbReference>
<dbReference type="Gene3D" id="1.10.150.240">
    <property type="entry name" value="Putative phosphatase, domain 2"/>
    <property type="match status" value="1"/>
</dbReference>
<gene>
    <name evidence="1" type="ORF">Athai_12390</name>
</gene>
<organism evidence="1 2">
    <name type="scientific">Actinocatenispora thailandica</name>
    <dbReference type="NCBI Taxonomy" id="227318"/>
    <lineage>
        <taxon>Bacteria</taxon>
        <taxon>Bacillati</taxon>
        <taxon>Actinomycetota</taxon>
        <taxon>Actinomycetes</taxon>
        <taxon>Micromonosporales</taxon>
        <taxon>Micromonosporaceae</taxon>
        <taxon>Actinocatenispora</taxon>
    </lineage>
</organism>
<dbReference type="AlphaFoldDB" id="A0A7R7DLK9"/>
<dbReference type="Pfam" id="PF00702">
    <property type="entry name" value="Hydrolase"/>
    <property type="match status" value="1"/>
</dbReference>
<dbReference type="NCBIfam" id="TIGR01509">
    <property type="entry name" value="HAD-SF-IA-v3"/>
    <property type="match status" value="1"/>
</dbReference>
<dbReference type="InterPro" id="IPR023214">
    <property type="entry name" value="HAD_sf"/>
</dbReference>
<keyword evidence="2" id="KW-1185">Reference proteome</keyword>
<dbReference type="PANTHER" id="PTHR18901">
    <property type="entry name" value="2-DEOXYGLUCOSE-6-PHOSPHATE PHOSPHATASE 2"/>
    <property type="match status" value="1"/>
</dbReference>
<dbReference type="SFLD" id="SFLDG01129">
    <property type="entry name" value="C1.5:_HAD__Beta-PGM__Phosphata"/>
    <property type="match status" value="1"/>
</dbReference>
<protein>
    <submittedName>
        <fullName evidence="1">Haloacid dehalogenase</fullName>
    </submittedName>
</protein>
<dbReference type="PANTHER" id="PTHR18901:SF38">
    <property type="entry name" value="PSEUDOURIDINE-5'-PHOSPHATASE"/>
    <property type="match status" value="1"/>
</dbReference>
<dbReference type="InterPro" id="IPR023198">
    <property type="entry name" value="PGP-like_dom2"/>
</dbReference>
<dbReference type="SFLD" id="SFLDS00003">
    <property type="entry name" value="Haloacid_Dehalogenase"/>
    <property type="match status" value="1"/>
</dbReference>
<dbReference type="InterPro" id="IPR006439">
    <property type="entry name" value="HAD-SF_hydro_IA"/>
</dbReference>
<dbReference type="EMBL" id="AP023355">
    <property type="protein sequence ID" value="BCJ33736.1"/>
    <property type="molecule type" value="Genomic_DNA"/>
</dbReference>
<dbReference type="RefSeq" id="WP_203960579.1">
    <property type="nucleotide sequence ID" value="NZ_AP023355.1"/>
</dbReference>
<evidence type="ECO:0000313" key="2">
    <source>
        <dbReference type="Proteomes" id="UP000611640"/>
    </source>
</evidence>
<dbReference type="KEGG" id="atl:Athai_12390"/>
<name>A0A7R7DLK9_9ACTN</name>
<evidence type="ECO:0000313" key="1">
    <source>
        <dbReference type="EMBL" id="BCJ33736.1"/>
    </source>
</evidence>
<proteinExistence type="predicted"/>
<dbReference type="Proteomes" id="UP000611640">
    <property type="component" value="Chromosome"/>
</dbReference>